<keyword evidence="2" id="KW-0378">Hydrolase</keyword>
<keyword evidence="1" id="KW-1133">Transmembrane helix</keyword>
<dbReference type="GO" id="GO:0006508">
    <property type="term" value="P:proteolysis"/>
    <property type="evidence" value="ECO:0007669"/>
    <property type="project" value="UniProtKB-KW"/>
</dbReference>
<name>A6JL48_RAT</name>
<feature type="non-terminal residue" evidence="2">
    <location>
        <position position="68"/>
    </location>
</feature>
<gene>
    <name evidence="2" type="primary">Prss7_predicted</name>
    <name evidence="2" type="ORF">rCG_58809</name>
</gene>
<evidence type="ECO:0000256" key="1">
    <source>
        <dbReference type="SAM" id="Phobius"/>
    </source>
</evidence>
<dbReference type="GO" id="GO:0008233">
    <property type="term" value="F:peptidase activity"/>
    <property type="evidence" value="ECO:0007669"/>
    <property type="project" value="UniProtKB-KW"/>
</dbReference>
<organism evidence="2 3">
    <name type="scientific">Rattus norvegicus</name>
    <name type="common">Rat</name>
    <dbReference type="NCBI Taxonomy" id="10116"/>
    <lineage>
        <taxon>Eukaryota</taxon>
        <taxon>Metazoa</taxon>
        <taxon>Chordata</taxon>
        <taxon>Craniata</taxon>
        <taxon>Vertebrata</taxon>
        <taxon>Euteleostomi</taxon>
        <taxon>Mammalia</taxon>
        <taxon>Eutheria</taxon>
        <taxon>Euarchontoglires</taxon>
        <taxon>Glires</taxon>
        <taxon>Rodentia</taxon>
        <taxon>Myomorpha</taxon>
        <taxon>Muroidea</taxon>
        <taxon>Muridae</taxon>
        <taxon>Murinae</taxon>
        <taxon>Rattus</taxon>
    </lineage>
</organism>
<accession>A6JL48</accession>
<dbReference type="Proteomes" id="UP000234681">
    <property type="component" value="Chromosome 11"/>
</dbReference>
<sequence length="68" mass="7307">MKSIRNVAAGHRSISSFEVMVSALFMVLMVLSVGLIVVSWLAVKESETDAAALGKSHEVRGRFKITSG</sequence>
<reference evidence="3" key="1">
    <citation type="submission" date="2005-09" db="EMBL/GenBank/DDBJ databases">
        <authorList>
            <person name="Mural R.J."/>
            <person name="Li P.W."/>
            <person name="Adams M.D."/>
            <person name="Amanatides P.G."/>
            <person name="Baden-Tillson H."/>
            <person name="Barnstead M."/>
            <person name="Chin S.H."/>
            <person name="Dew I."/>
            <person name="Evans C.A."/>
            <person name="Ferriera S."/>
            <person name="Flanigan M."/>
            <person name="Fosler C."/>
            <person name="Glodek A."/>
            <person name="Gu Z."/>
            <person name="Holt R.A."/>
            <person name="Jennings D."/>
            <person name="Kraft C.L."/>
            <person name="Lu F."/>
            <person name="Nguyen T."/>
            <person name="Nusskern D.R."/>
            <person name="Pfannkoch C.M."/>
            <person name="Sitter C."/>
            <person name="Sutton G.G."/>
            <person name="Venter J.C."/>
            <person name="Wang Z."/>
            <person name="Woodage T."/>
            <person name="Zheng X.H."/>
            <person name="Zhong F."/>
        </authorList>
    </citation>
    <scope>NUCLEOTIDE SEQUENCE [LARGE SCALE GENOMIC DNA]</scope>
    <source>
        <strain>BN</strain>
        <strain evidence="3">Sprague-Dawley</strain>
    </source>
</reference>
<keyword evidence="1" id="KW-0812">Transmembrane</keyword>
<evidence type="ECO:0000313" key="2">
    <source>
        <dbReference type="EMBL" id="EDM10613.1"/>
    </source>
</evidence>
<dbReference type="EMBL" id="CH473989">
    <property type="protein sequence ID" value="EDM10613.1"/>
    <property type="molecule type" value="Genomic_DNA"/>
</dbReference>
<keyword evidence="1" id="KW-0472">Membrane</keyword>
<keyword evidence="2" id="KW-0645">Protease</keyword>
<dbReference type="AlphaFoldDB" id="A6JL48"/>
<feature type="transmembrane region" description="Helical" evidence="1">
    <location>
        <begin position="21"/>
        <end position="43"/>
    </location>
</feature>
<protein>
    <submittedName>
        <fullName evidence="2">Protease, serine, 7 (Enterokinase) (Predicted), isoform CRA_b</fullName>
    </submittedName>
</protein>
<evidence type="ECO:0000313" key="3">
    <source>
        <dbReference type="Proteomes" id="UP000234681"/>
    </source>
</evidence>
<proteinExistence type="predicted"/>